<dbReference type="AlphaFoldDB" id="A0A9X2XTP9"/>
<proteinExistence type="predicted"/>
<feature type="compositionally biased region" description="Acidic residues" evidence="1">
    <location>
        <begin position="66"/>
        <end position="75"/>
    </location>
</feature>
<evidence type="ECO:0000256" key="1">
    <source>
        <dbReference type="SAM" id="MobiDB-lite"/>
    </source>
</evidence>
<evidence type="ECO:0000313" key="3">
    <source>
        <dbReference type="Proteomes" id="UP001155483"/>
    </source>
</evidence>
<name>A0A9X2XTP9_9BACT</name>
<gene>
    <name evidence="2" type="ORF">OCK74_07970</name>
</gene>
<organism evidence="2 3">
    <name type="scientific">Paraflavisolibacter caeni</name>
    <dbReference type="NCBI Taxonomy" id="2982496"/>
    <lineage>
        <taxon>Bacteria</taxon>
        <taxon>Pseudomonadati</taxon>
        <taxon>Bacteroidota</taxon>
        <taxon>Chitinophagia</taxon>
        <taxon>Chitinophagales</taxon>
        <taxon>Chitinophagaceae</taxon>
        <taxon>Paraflavisolibacter</taxon>
    </lineage>
</organism>
<dbReference type="Proteomes" id="UP001155483">
    <property type="component" value="Unassembled WGS sequence"/>
</dbReference>
<accession>A0A9X2XTP9</accession>
<sequence>MKDTHNQQGQNSPGRSYERGAASEGSNANKVPGSERIPQSEEDDVESSQSISLEQQELFKGKKVDEDIESEDDLPMEQKDL</sequence>
<reference evidence="2" key="1">
    <citation type="submission" date="2022-09" db="EMBL/GenBank/DDBJ databases">
        <authorList>
            <person name="Yuan C."/>
            <person name="Ke Z."/>
        </authorList>
    </citation>
    <scope>NUCLEOTIDE SEQUENCE</scope>
    <source>
        <strain evidence="2">LB-8</strain>
    </source>
</reference>
<comment type="caution">
    <text evidence="2">The sequence shown here is derived from an EMBL/GenBank/DDBJ whole genome shotgun (WGS) entry which is preliminary data.</text>
</comment>
<feature type="region of interest" description="Disordered" evidence="1">
    <location>
        <begin position="1"/>
        <end position="81"/>
    </location>
</feature>
<protein>
    <submittedName>
        <fullName evidence="2">Uncharacterized protein</fullName>
    </submittedName>
</protein>
<feature type="compositionally biased region" description="Polar residues" evidence="1">
    <location>
        <begin position="1"/>
        <end position="14"/>
    </location>
</feature>
<feature type="compositionally biased region" description="Low complexity" evidence="1">
    <location>
        <begin position="47"/>
        <end position="56"/>
    </location>
</feature>
<reference evidence="2" key="2">
    <citation type="submission" date="2023-04" db="EMBL/GenBank/DDBJ databases">
        <title>Paracnuella aquatica gen. nov., sp. nov., a member of the family Chitinophagaceae isolated from a hot spring.</title>
        <authorList>
            <person name="Wang C."/>
        </authorList>
    </citation>
    <scope>NUCLEOTIDE SEQUENCE</scope>
    <source>
        <strain evidence="2">LB-8</strain>
    </source>
</reference>
<evidence type="ECO:0000313" key="2">
    <source>
        <dbReference type="EMBL" id="MCU7549049.1"/>
    </source>
</evidence>
<dbReference type="EMBL" id="JAOTIF010000004">
    <property type="protein sequence ID" value="MCU7549049.1"/>
    <property type="molecule type" value="Genomic_DNA"/>
</dbReference>
<dbReference type="RefSeq" id="WP_279296491.1">
    <property type="nucleotide sequence ID" value="NZ_JAOTIF010000004.1"/>
</dbReference>
<keyword evidence="3" id="KW-1185">Reference proteome</keyword>